<accession>A0A1N6ULK5</accession>
<dbReference type="Proteomes" id="UP000186914">
    <property type="component" value="Unassembled WGS sequence"/>
</dbReference>
<dbReference type="InterPro" id="IPR050072">
    <property type="entry name" value="Peptidase_M20A"/>
</dbReference>
<dbReference type="RefSeq" id="WP_076426894.1">
    <property type="nucleotide sequence ID" value="NZ_FTNO01000001.1"/>
</dbReference>
<dbReference type="SUPFAM" id="SSF53187">
    <property type="entry name" value="Zn-dependent exopeptidases"/>
    <property type="match status" value="1"/>
</dbReference>
<evidence type="ECO:0000256" key="1">
    <source>
        <dbReference type="ARBA" id="ARBA00022723"/>
    </source>
</evidence>
<proteinExistence type="predicted"/>
<keyword evidence="6" id="KW-1185">Reference proteome</keyword>
<reference evidence="6" key="1">
    <citation type="submission" date="2017-01" db="EMBL/GenBank/DDBJ databases">
        <authorList>
            <person name="Varghese N."/>
            <person name="Submissions S."/>
        </authorList>
    </citation>
    <scope>NUCLEOTIDE SEQUENCE [LARGE SCALE GENOMIC DNA]</scope>
    <source>
        <strain evidence="6">CGMCC 1.7737</strain>
    </source>
</reference>
<feature type="domain" description="Peptidase M20 dimerisation" evidence="4">
    <location>
        <begin position="213"/>
        <end position="325"/>
    </location>
</feature>
<evidence type="ECO:0000256" key="2">
    <source>
        <dbReference type="ARBA" id="ARBA00022801"/>
    </source>
</evidence>
<keyword evidence="1" id="KW-0479">Metal-binding</keyword>
<dbReference type="Gene3D" id="3.30.70.360">
    <property type="match status" value="1"/>
</dbReference>
<dbReference type="PANTHER" id="PTHR43808">
    <property type="entry name" value="ACETYLORNITHINE DEACETYLASE"/>
    <property type="match status" value="1"/>
</dbReference>
<evidence type="ECO:0000313" key="6">
    <source>
        <dbReference type="Proteomes" id="UP000186914"/>
    </source>
</evidence>
<evidence type="ECO:0000259" key="4">
    <source>
        <dbReference type="Pfam" id="PF07687"/>
    </source>
</evidence>
<name>A0A1N6ULK5_9EURY</name>
<dbReference type="OrthoDB" id="24854at2157"/>
<dbReference type="EMBL" id="FTNO01000001">
    <property type="protein sequence ID" value="SIQ66538.1"/>
    <property type="molecule type" value="Genomic_DNA"/>
</dbReference>
<dbReference type="InterPro" id="IPR011650">
    <property type="entry name" value="Peptidase_M20_dimer"/>
</dbReference>
<dbReference type="InterPro" id="IPR002933">
    <property type="entry name" value="Peptidase_M20"/>
</dbReference>
<evidence type="ECO:0000256" key="3">
    <source>
        <dbReference type="SAM" id="MobiDB-lite"/>
    </source>
</evidence>
<dbReference type="SUPFAM" id="SSF55031">
    <property type="entry name" value="Bacterial exopeptidase dimerisation domain"/>
    <property type="match status" value="1"/>
</dbReference>
<dbReference type="InterPro" id="IPR036264">
    <property type="entry name" value="Bact_exopeptidase_dim_dom"/>
</dbReference>
<dbReference type="AlphaFoldDB" id="A0A1N6ULK5"/>
<dbReference type="PANTHER" id="PTHR43808:SF25">
    <property type="entry name" value="PEPTIDASE M20 DIMERISATION DOMAIN-CONTAINING PROTEIN"/>
    <property type="match status" value="1"/>
</dbReference>
<sequence>MTGFADAQGDELRTVTERLCSFDTTGGREGPAQEWLADKLADFGFETYEWTADAERLGKHPSFPDDPTDIEHTEASAGGPSLAERPSVAGVLEFGNPNDGPTLVLNGHMDVVPVARESWDTGPFEPTWDDAGESLTARGSADMKSGVATCIFAAKHLAETDAGELDGRIVVESVVGEEEGGLGAAAAALSNPYPFERDAAIVAEPTDLTPVIATEGSVMKRLHLTGRSAHAATRWRGESVLPHFERIREAFYDLESERGESVTHPLYEEFPVPWPIVIGTVEAGTWSSTTPANLTAEMRLGVAPGETVDEVEAAYEERLAEVVEENEWLSEHPPTFERFSIQFEAAETDADEPVVGALQSAMADYDHNLDTTLRGATYGADSRHYVHAGIPTVIFGPGTIEQAHFPNETIHWPDVETAGAILVDTAREFLG</sequence>
<dbReference type="Gene3D" id="3.40.630.10">
    <property type="entry name" value="Zn peptidases"/>
    <property type="match status" value="1"/>
</dbReference>
<dbReference type="Pfam" id="PF01546">
    <property type="entry name" value="Peptidase_M20"/>
    <property type="match status" value="1"/>
</dbReference>
<dbReference type="GO" id="GO:0016787">
    <property type="term" value="F:hydrolase activity"/>
    <property type="evidence" value="ECO:0007669"/>
    <property type="project" value="UniProtKB-KW"/>
</dbReference>
<keyword evidence="2" id="KW-0378">Hydrolase</keyword>
<gene>
    <name evidence="5" type="ORF">SAMN05421858_0009</name>
</gene>
<evidence type="ECO:0000313" key="5">
    <source>
        <dbReference type="EMBL" id="SIQ66538.1"/>
    </source>
</evidence>
<dbReference type="Pfam" id="PF07687">
    <property type="entry name" value="M20_dimer"/>
    <property type="match status" value="1"/>
</dbReference>
<protein>
    <submittedName>
        <fullName evidence="5">Acetylornithine deacetylase</fullName>
    </submittedName>
</protein>
<feature type="region of interest" description="Disordered" evidence="3">
    <location>
        <begin position="56"/>
        <end position="83"/>
    </location>
</feature>
<dbReference type="GO" id="GO:0046872">
    <property type="term" value="F:metal ion binding"/>
    <property type="evidence" value="ECO:0007669"/>
    <property type="project" value="UniProtKB-KW"/>
</dbReference>
<organism evidence="5 6">
    <name type="scientific">Haladaptatus litoreus</name>
    <dbReference type="NCBI Taxonomy" id="553468"/>
    <lineage>
        <taxon>Archaea</taxon>
        <taxon>Methanobacteriati</taxon>
        <taxon>Methanobacteriota</taxon>
        <taxon>Stenosarchaea group</taxon>
        <taxon>Halobacteria</taxon>
        <taxon>Halobacteriales</taxon>
        <taxon>Haladaptataceae</taxon>
        <taxon>Haladaptatus</taxon>
    </lineage>
</organism>